<sequence length="235" mass="24261">MFQTKIASLALCALTAAGCCLCPWPWLPGGGAGSSSSSSSSSAGSVPDINFSGILEGDLPDAAKKDFITFEDNSADEAALQNALNSLSAQATGSVQEGQVTPIYNTSPGYGQMVADFVSACGIKNTTLKRGNSPDGMYYYFVNNPSLDAAQQTRCAVLYAAPGSLGLEEALQKVADQMDPVLEKLPATNAPGTPAYNYRYVVSTSAAGRSLTGEDGSAVPVYYVAVTVTRIPTAA</sequence>
<accession>A0A9D2P825</accession>
<reference evidence="2" key="1">
    <citation type="journal article" date="2021" name="PeerJ">
        <title>Extensive microbial diversity within the chicken gut microbiome revealed by metagenomics and culture.</title>
        <authorList>
            <person name="Gilroy R."/>
            <person name="Ravi A."/>
            <person name="Getino M."/>
            <person name="Pursley I."/>
            <person name="Horton D.L."/>
            <person name="Alikhan N.F."/>
            <person name="Baker D."/>
            <person name="Gharbi K."/>
            <person name="Hall N."/>
            <person name="Watson M."/>
            <person name="Adriaenssens E.M."/>
            <person name="Foster-Nyarko E."/>
            <person name="Jarju S."/>
            <person name="Secka A."/>
            <person name="Antonio M."/>
            <person name="Oren A."/>
            <person name="Chaudhuri R.R."/>
            <person name="La Ragione R."/>
            <person name="Hildebrand F."/>
            <person name="Pallen M.J."/>
        </authorList>
    </citation>
    <scope>NUCLEOTIDE SEQUENCE</scope>
    <source>
        <strain evidence="2">ChiSjej5B23-2810</strain>
    </source>
</reference>
<dbReference type="PROSITE" id="PS51257">
    <property type="entry name" value="PROKAR_LIPOPROTEIN"/>
    <property type="match status" value="1"/>
</dbReference>
<name>A0A9D2P825_9FIRM</name>
<dbReference type="EMBL" id="DWWN01000032">
    <property type="protein sequence ID" value="HJC45304.1"/>
    <property type="molecule type" value="Genomic_DNA"/>
</dbReference>
<reference evidence="2" key="2">
    <citation type="submission" date="2021-04" db="EMBL/GenBank/DDBJ databases">
        <authorList>
            <person name="Gilroy R."/>
        </authorList>
    </citation>
    <scope>NUCLEOTIDE SEQUENCE</scope>
    <source>
        <strain evidence="2">ChiSjej5B23-2810</strain>
    </source>
</reference>
<gene>
    <name evidence="2" type="ORF">H9703_04100</name>
</gene>
<feature type="signal peptide" evidence="1">
    <location>
        <begin position="1"/>
        <end position="22"/>
    </location>
</feature>
<comment type="caution">
    <text evidence="2">The sequence shown here is derived from an EMBL/GenBank/DDBJ whole genome shotgun (WGS) entry which is preliminary data.</text>
</comment>
<dbReference type="Proteomes" id="UP000823906">
    <property type="component" value="Unassembled WGS sequence"/>
</dbReference>
<protein>
    <recommendedName>
        <fullName evidence="4">Lipoprotein</fullName>
    </recommendedName>
</protein>
<evidence type="ECO:0000313" key="3">
    <source>
        <dbReference type="Proteomes" id="UP000823906"/>
    </source>
</evidence>
<organism evidence="2 3">
    <name type="scientific">Candidatus Faecalibacterium faecigallinarum</name>
    <dbReference type="NCBI Taxonomy" id="2838577"/>
    <lineage>
        <taxon>Bacteria</taxon>
        <taxon>Bacillati</taxon>
        <taxon>Bacillota</taxon>
        <taxon>Clostridia</taxon>
        <taxon>Eubacteriales</taxon>
        <taxon>Oscillospiraceae</taxon>
        <taxon>Faecalibacterium</taxon>
    </lineage>
</organism>
<evidence type="ECO:0008006" key="4">
    <source>
        <dbReference type="Google" id="ProtNLM"/>
    </source>
</evidence>
<evidence type="ECO:0000313" key="2">
    <source>
        <dbReference type="EMBL" id="HJC45304.1"/>
    </source>
</evidence>
<evidence type="ECO:0000256" key="1">
    <source>
        <dbReference type="SAM" id="SignalP"/>
    </source>
</evidence>
<feature type="chain" id="PRO_5039718990" description="Lipoprotein" evidence="1">
    <location>
        <begin position="23"/>
        <end position="235"/>
    </location>
</feature>
<proteinExistence type="predicted"/>
<keyword evidence="1" id="KW-0732">Signal</keyword>
<dbReference type="AlphaFoldDB" id="A0A9D2P825"/>